<organism evidence="1 2">
    <name type="scientific">Aspergillus luchuensis (strain CBS 106.47)</name>
    <dbReference type="NCBI Taxonomy" id="1137211"/>
    <lineage>
        <taxon>Eukaryota</taxon>
        <taxon>Fungi</taxon>
        <taxon>Dikarya</taxon>
        <taxon>Ascomycota</taxon>
        <taxon>Pezizomycotina</taxon>
        <taxon>Eurotiomycetes</taxon>
        <taxon>Eurotiomycetidae</taxon>
        <taxon>Eurotiales</taxon>
        <taxon>Aspergillaceae</taxon>
        <taxon>Aspergillus</taxon>
        <taxon>Aspergillus subgen. Circumdati</taxon>
    </lineage>
</organism>
<evidence type="ECO:0000313" key="2">
    <source>
        <dbReference type="Proteomes" id="UP000184063"/>
    </source>
</evidence>
<sequence length="193" mass="21303">MGDTSSCLQGWRIPTYQMFIPQQACCTVNELPVRIMTTEGYHDSRGGPPYAVWLLRSIRSCVLIWTPTRSPITHLAVPPESDPFGPRLTTFSPFHCGDSYSYRGEHLIPHREFLSPLISSFFVAAVKPASSSMRLNTYPGLKQGSTEPTTENLSAEPNIQAFPVKSLTNLIRGDASLGSVICKSIGHVRPEHS</sequence>
<protein>
    <submittedName>
        <fullName evidence="1">Uncharacterized protein</fullName>
    </submittedName>
</protein>
<evidence type="ECO:0000313" key="1">
    <source>
        <dbReference type="EMBL" id="OJZ86741.1"/>
    </source>
</evidence>
<dbReference type="OrthoDB" id="10317778at2759"/>
<name>A0A1M3TJ07_ASPLC</name>
<gene>
    <name evidence="1" type="ORF">ASPFODRAFT_60694</name>
</gene>
<accession>A0A1M3TJ07</accession>
<dbReference type="VEuPathDB" id="FungiDB:ASPFODRAFT_60694"/>
<dbReference type="Proteomes" id="UP000184063">
    <property type="component" value="Unassembled WGS sequence"/>
</dbReference>
<proteinExistence type="predicted"/>
<dbReference type="AlphaFoldDB" id="A0A1M3TJ07"/>
<dbReference type="EMBL" id="KV878241">
    <property type="protein sequence ID" value="OJZ86741.1"/>
    <property type="molecule type" value="Genomic_DNA"/>
</dbReference>
<reference evidence="2" key="1">
    <citation type="journal article" date="2017" name="Genome Biol.">
        <title>Comparative genomics reveals high biological diversity and specific adaptations in the industrially and medically important fungal genus Aspergillus.</title>
        <authorList>
            <person name="de Vries R.P."/>
            <person name="Riley R."/>
            <person name="Wiebenga A."/>
            <person name="Aguilar-Osorio G."/>
            <person name="Amillis S."/>
            <person name="Uchima C.A."/>
            <person name="Anderluh G."/>
            <person name="Asadollahi M."/>
            <person name="Askin M."/>
            <person name="Barry K."/>
            <person name="Battaglia E."/>
            <person name="Bayram O."/>
            <person name="Benocci T."/>
            <person name="Braus-Stromeyer S.A."/>
            <person name="Caldana C."/>
            <person name="Canovas D."/>
            <person name="Cerqueira G.C."/>
            <person name="Chen F."/>
            <person name="Chen W."/>
            <person name="Choi C."/>
            <person name="Clum A."/>
            <person name="Dos Santos R.A."/>
            <person name="Damasio A.R."/>
            <person name="Diallinas G."/>
            <person name="Emri T."/>
            <person name="Fekete E."/>
            <person name="Flipphi M."/>
            <person name="Freyberg S."/>
            <person name="Gallo A."/>
            <person name="Gournas C."/>
            <person name="Habgood R."/>
            <person name="Hainaut M."/>
            <person name="Harispe M.L."/>
            <person name="Henrissat B."/>
            <person name="Hilden K.S."/>
            <person name="Hope R."/>
            <person name="Hossain A."/>
            <person name="Karabika E."/>
            <person name="Karaffa L."/>
            <person name="Karanyi Z."/>
            <person name="Krasevec N."/>
            <person name="Kuo A."/>
            <person name="Kusch H."/>
            <person name="LaButti K."/>
            <person name="Lagendijk E.L."/>
            <person name="Lapidus A."/>
            <person name="Levasseur A."/>
            <person name="Lindquist E."/>
            <person name="Lipzen A."/>
            <person name="Logrieco A.F."/>
            <person name="MacCabe A."/>
            <person name="Maekelae M.R."/>
            <person name="Malavazi I."/>
            <person name="Melin P."/>
            <person name="Meyer V."/>
            <person name="Mielnichuk N."/>
            <person name="Miskei M."/>
            <person name="Molnar A.P."/>
            <person name="Mule G."/>
            <person name="Ngan C.Y."/>
            <person name="Orejas M."/>
            <person name="Orosz E."/>
            <person name="Ouedraogo J.P."/>
            <person name="Overkamp K.M."/>
            <person name="Park H.-S."/>
            <person name="Perrone G."/>
            <person name="Piumi F."/>
            <person name="Punt P.J."/>
            <person name="Ram A.F."/>
            <person name="Ramon A."/>
            <person name="Rauscher S."/>
            <person name="Record E."/>
            <person name="Riano-Pachon D.M."/>
            <person name="Robert V."/>
            <person name="Roehrig J."/>
            <person name="Ruller R."/>
            <person name="Salamov A."/>
            <person name="Salih N.S."/>
            <person name="Samson R.A."/>
            <person name="Sandor E."/>
            <person name="Sanguinetti M."/>
            <person name="Schuetze T."/>
            <person name="Sepcic K."/>
            <person name="Shelest E."/>
            <person name="Sherlock G."/>
            <person name="Sophianopoulou V."/>
            <person name="Squina F.M."/>
            <person name="Sun H."/>
            <person name="Susca A."/>
            <person name="Todd R.B."/>
            <person name="Tsang A."/>
            <person name="Unkles S.E."/>
            <person name="van de Wiele N."/>
            <person name="van Rossen-Uffink D."/>
            <person name="Oliveira J.V."/>
            <person name="Vesth T.C."/>
            <person name="Visser J."/>
            <person name="Yu J.-H."/>
            <person name="Zhou M."/>
            <person name="Andersen M.R."/>
            <person name="Archer D.B."/>
            <person name="Baker S.E."/>
            <person name="Benoit I."/>
            <person name="Brakhage A.A."/>
            <person name="Braus G.H."/>
            <person name="Fischer R."/>
            <person name="Frisvad J.C."/>
            <person name="Goldman G.H."/>
            <person name="Houbraken J."/>
            <person name="Oakley B."/>
            <person name="Pocsi I."/>
            <person name="Scazzocchio C."/>
            <person name="Seiboth B."/>
            <person name="vanKuyk P.A."/>
            <person name="Wortman J."/>
            <person name="Dyer P.S."/>
            <person name="Grigoriev I.V."/>
        </authorList>
    </citation>
    <scope>NUCLEOTIDE SEQUENCE [LARGE SCALE GENOMIC DNA]</scope>
    <source>
        <strain evidence="2">CBS 106.47</strain>
    </source>
</reference>